<protein>
    <submittedName>
        <fullName evidence="5">AraC family transcriptional regulator</fullName>
    </submittedName>
</protein>
<dbReference type="Proteomes" id="UP000550260">
    <property type="component" value="Unassembled WGS sequence"/>
</dbReference>
<dbReference type="InterPro" id="IPR020449">
    <property type="entry name" value="Tscrpt_reg_AraC-type_HTH"/>
</dbReference>
<dbReference type="InterPro" id="IPR050204">
    <property type="entry name" value="AraC_XylS_family_regulators"/>
</dbReference>
<dbReference type="EMBL" id="JACJHR010000019">
    <property type="protein sequence ID" value="MBB2500539.1"/>
    <property type="molecule type" value="Genomic_DNA"/>
</dbReference>
<dbReference type="RefSeq" id="WP_183124214.1">
    <property type="nucleotide sequence ID" value="NZ_JACJHR010000019.1"/>
</dbReference>
<dbReference type="InterPro" id="IPR018060">
    <property type="entry name" value="HTH_AraC"/>
</dbReference>
<evidence type="ECO:0000256" key="1">
    <source>
        <dbReference type="ARBA" id="ARBA00023015"/>
    </source>
</evidence>
<feature type="domain" description="HTH araC/xylS-type" evidence="4">
    <location>
        <begin position="210"/>
        <end position="311"/>
    </location>
</feature>
<dbReference type="SMART" id="SM00342">
    <property type="entry name" value="HTH_ARAC"/>
    <property type="match status" value="1"/>
</dbReference>
<accession>A0A8E1VYK2</accession>
<dbReference type="PANTHER" id="PTHR46796">
    <property type="entry name" value="HTH-TYPE TRANSCRIPTIONAL ACTIVATOR RHAS-RELATED"/>
    <property type="match status" value="1"/>
</dbReference>
<dbReference type="SUPFAM" id="SSF46689">
    <property type="entry name" value="Homeodomain-like"/>
    <property type="match status" value="1"/>
</dbReference>
<evidence type="ECO:0000313" key="6">
    <source>
        <dbReference type="Proteomes" id="UP000550260"/>
    </source>
</evidence>
<evidence type="ECO:0000259" key="4">
    <source>
        <dbReference type="PROSITE" id="PS01124"/>
    </source>
</evidence>
<sequence length="316" mass="34225">MYQLDSLAVGDGTTVGAAAQDAWRDWCRAAHGRFDFAFDTDVYRARLVRQHTPTYQLIGWTGDTELVTRRARDVRRDPRGHYELLVPLRGSLNVGPDGAVRRLEPGEMALVPFDVPFQCGHGADAAALTLLVPAERVEGRLGSRAIRGHRVFGSKGLARASRDLVVSLLRERAHLSGSDFDAGCDRVVDLFCLARDGATAEPSAGGTVLNAVRRHIREHATDPELSVSAIATAVGWSTRYVQTVLARAGTTPTELIRRERLELARTRLSDPALAGQTIAAVAASVGFASPSAFSHAYREHFGCCPRETRRDAASSG</sequence>
<dbReference type="PRINTS" id="PR00032">
    <property type="entry name" value="HTHARAC"/>
</dbReference>
<dbReference type="AlphaFoldDB" id="A0A8E1VYK2"/>
<evidence type="ECO:0000256" key="3">
    <source>
        <dbReference type="ARBA" id="ARBA00023163"/>
    </source>
</evidence>
<dbReference type="InterPro" id="IPR035418">
    <property type="entry name" value="AraC-bd_2"/>
</dbReference>
<dbReference type="InterPro" id="IPR009057">
    <property type="entry name" value="Homeodomain-like_sf"/>
</dbReference>
<evidence type="ECO:0000256" key="2">
    <source>
        <dbReference type="ARBA" id="ARBA00023125"/>
    </source>
</evidence>
<evidence type="ECO:0000313" key="5">
    <source>
        <dbReference type="EMBL" id="MBB2500539.1"/>
    </source>
</evidence>
<proteinExistence type="predicted"/>
<keyword evidence="3" id="KW-0804">Transcription</keyword>
<dbReference type="Pfam" id="PF12833">
    <property type="entry name" value="HTH_18"/>
    <property type="match status" value="1"/>
</dbReference>
<dbReference type="PANTHER" id="PTHR46796:SF6">
    <property type="entry name" value="ARAC SUBFAMILY"/>
    <property type="match status" value="1"/>
</dbReference>
<dbReference type="PROSITE" id="PS01124">
    <property type="entry name" value="HTH_ARAC_FAMILY_2"/>
    <property type="match status" value="1"/>
</dbReference>
<dbReference type="Pfam" id="PF14525">
    <property type="entry name" value="AraC_binding_2"/>
    <property type="match status" value="1"/>
</dbReference>
<dbReference type="GO" id="GO:0003700">
    <property type="term" value="F:DNA-binding transcription factor activity"/>
    <property type="evidence" value="ECO:0007669"/>
    <property type="project" value="InterPro"/>
</dbReference>
<keyword evidence="1" id="KW-0805">Transcription regulation</keyword>
<gene>
    <name evidence="5" type="ORF">H5411_15570</name>
</gene>
<reference evidence="5 6" key="1">
    <citation type="submission" date="2020-08" db="EMBL/GenBank/DDBJ databases">
        <title>Amycolatopsis echigonensis JCM 21831.</title>
        <authorList>
            <person name="Tedsree N."/>
            <person name="Kuncharoen N."/>
            <person name="Likhitwitayawuid K."/>
            <person name="Tanasupawat S."/>
        </authorList>
    </citation>
    <scope>NUCLEOTIDE SEQUENCE [LARGE SCALE GENOMIC DNA]</scope>
    <source>
        <strain evidence="5 6">JCM 21831</strain>
    </source>
</reference>
<name>A0A8E1VYK2_9PSEU</name>
<dbReference type="GO" id="GO:0043565">
    <property type="term" value="F:sequence-specific DNA binding"/>
    <property type="evidence" value="ECO:0007669"/>
    <property type="project" value="InterPro"/>
</dbReference>
<dbReference type="Gene3D" id="1.10.10.60">
    <property type="entry name" value="Homeodomain-like"/>
    <property type="match status" value="1"/>
</dbReference>
<comment type="caution">
    <text evidence="5">The sequence shown here is derived from an EMBL/GenBank/DDBJ whole genome shotgun (WGS) entry which is preliminary data.</text>
</comment>
<keyword evidence="2" id="KW-0238">DNA-binding</keyword>
<organism evidence="5 6">
    <name type="scientific">Amycolatopsis echigonensis</name>
    <dbReference type="NCBI Taxonomy" id="2576905"/>
    <lineage>
        <taxon>Bacteria</taxon>
        <taxon>Bacillati</taxon>
        <taxon>Actinomycetota</taxon>
        <taxon>Actinomycetes</taxon>
        <taxon>Pseudonocardiales</taxon>
        <taxon>Pseudonocardiaceae</taxon>
        <taxon>Amycolatopsis</taxon>
    </lineage>
</organism>